<evidence type="ECO:0000256" key="1">
    <source>
        <dbReference type="SAM" id="SignalP"/>
    </source>
</evidence>
<dbReference type="AlphaFoldDB" id="A0A0K1PZZ9"/>
<keyword evidence="1" id="KW-0732">Signal</keyword>
<dbReference type="KEGG" id="llu:AKJ09_05630"/>
<sequence>MRIRRALALLSFLGLAACESGGTHATLNGSNGSGSAASESAHLKYIITTDASYTELSRFGDNVIANARTADGNLIAVVDQNGNDIETRPVDNLHALTADPVAGTVAFVSGHGINFLESVSGTGWSVPLPDSVALSAIAVHDGDVVIAASADTPTTIGCTSNARGLVLARYRDGRCVGIWAPFGLAQSVDPKHTDVFIRRMKFGPDGSLALAGVFGPSMKVGDQAFNSAGGDDMFVTVLEPGGMPRFTRVAGNSSGETISSLSWNPEGTKLYLSGQSTSDLDFGDGERRNGTGSAFLSSFDATTGAHLWSVSPSTVSDSAILVGGVDEGRVMISMSHCYSHNDGTVVLPSDASNGYATCIGAFDANSGDRLYMMQLGPELSNTETLAGPDGFWLSTSFKGRPDFGNGKVSGGHDVFARYVFR</sequence>
<dbReference type="PROSITE" id="PS51257">
    <property type="entry name" value="PROKAR_LIPOPROTEIN"/>
    <property type="match status" value="1"/>
</dbReference>
<name>A0A0K1PZZ9_9BACT</name>
<protein>
    <recommendedName>
        <fullName evidence="4">Cell surface protein</fullName>
    </recommendedName>
</protein>
<gene>
    <name evidence="2" type="ORF">AKJ09_05630</name>
</gene>
<dbReference type="Proteomes" id="UP000064967">
    <property type="component" value="Chromosome"/>
</dbReference>
<dbReference type="SUPFAM" id="SSF82171">
    <property type="entry name" value="DPP6 N-terminal domain-like"/>
    <property type="match status" value="1"/>
</dbReference>
<evidence type="ECO:0000313" key="3">
    <source>
        <dbReference type="Proteomes" id="UP000064967"/>
    </source>
</evidence>
<feature type="chain" id="PRO_5005466556" description="Cell surface protein" evidence="1">
    <location>
        <begin position="26"/>
        <end position="421"/>
    </location>
</feature>
<reference evidence="2 3" key="1">
    <citation type="submission" date="2015-08" db="EMBL/GenBank/DDBJ databases">
        <authorList>
            <person name="Babu N.S."/>
            <person name="Beckwith C.J."/>
            <person name="Beseler K.G."/>
            <person name="Brison A."/>
            <person name="Carone J.V."/>
            <person name="Caskin T.P."/>
            <person name="Diamond M."/>
            <person name="Durham M.E."/>
            <person name="Foxe J.M."/>
            <person name="Go M."/>
            <person name="Henderson B.A."/>
            <person name="Jones I.B."/>
            <person name="McGettigan J.A."/>
            <person name="Micheletti S.J."/>
            <person name="Nasrallah M.E."/>
            <person name="Ortiz D."/>
            <person name="Piller C.R."/>
            <person name="Privatt S.R."/>
            <person name="Schneider S.L."/>
            <person name="Sharp S."/>
            <person name="Smith T.C."/>
            <person name="Stanton J.D."/>
            <person name="Ullery H.E."/>
            <person name="Wilson R.J."/>
            <person name="Serrano M.G."/>
            <person name="Buck G."/>
            <person name="Lee V."/>
            <person name="Wang Y."/>
            <person name="Carvalho R."/>
            <person name="Voegtly L."/>
            <person name="Shi R."/>
            <person name="Duckworth R."/>
            <person name="Johnson A."/>
            <person name="Loviza R."/>
            <person name="Walstead R."/>
            <person name="Shah Z."/>
            <person name="Kiflezghi M."/>
            <person name="Wade K."/>
            <person name="Ball S.L."/>
            <person name="Bradley K.W."/>
            <person name="Asai D.J."/>
            <person name="Bowman C.A."/>
            <person name="Russell D.A."/>
            <person name="Pope W.H."/>
            <person name="Jacobs-Sera D."/>
            <person name="Hendrix R.W."/>
            <person name="Hatfull G.F."/>
        </authorList>
    </citation>
    <scope>NUCLEOTIDE SEQUENCE [LARGE SCALE GENOMIC DNA]</scope>
    <source>
        <strain evidence="2 3">DSM 27648</strain>
    </source>
</reference>
<accession>A0A0K1PZZ9</accession>
<feature type="signal peptide" evidence="1">
    <location>
        <begin position="1"/>
        <end position="25"/>
    </location>
</feature>
<keyword evidence="3" id="KW-1185">Reference proteome</keyword>
<dbReference type="EMBL" id="CP012333">
    <property type="protein sequence ID" value="AKU98966.1"/>
    <property type="molecule type" value="Genomic_DNA"/>
</dbReference>
<evidence type="ECO:0008006" key="4">
    <source>
        <dbReference type="Google" id="ProtNLM"/>
    </source>
</evidence>
<evidence type="ECO:0000313" key="2">
    <source>
        <dbReference type="EMBL" id="AKU98966.1"/>
    </source>
</evidence>
<dbReference type="STRING" id="1391654.AKJ09_05630"/>
<proteinExistence type="predicted"/>
<dbReference type="RefSeq" id="WP_146650134.1">
    <property type="nucleotide sequence ID" value="NZ_CP012333.1"/>
</dbReference>
<organism evidence="2 3">
    <name type="scientific">Labilithrix luteola</name>
    <dbReference type="NCBI Taxonomy" id="1391654"/>
    <lineage>
        <taxon>Bacteria</taxon>
        <taxon>Pseudomonadati</taxon>
        <taxon>Myxococcota</taxon>
        <taxon>Polyangia</taxon>
        <taxon>Polyangiales</taxon>
        <taxon>Labilitrichaceae</taxon>
        <taxon>Labilithrix</taxon>
    </lineage>
</organism>